<name>A0A0E9WXU7_ANGAN</name>
<evidence type="ECO:0000313" key="1">
    <source>
        <dbReference type="EMBL" id="JAH94420.1"/>
    </source>
</evidence>
<reference evidence="1" key="1">
    <citation type="submission" date="2014-11" db="EMBL/GenBank/DDBJ databases">
        <authorList>
            <person name="Amaro Gonzalez C."/>
        </authorList>
    </citation>
    <scope>NUCLEOTIDE SEQUENCE</scope>
</reference>
<accession>A0A0E9WXU7</accession>
<proteinExistence type="predicted"/>
<protein>
    <submittedName>
        <fullName evidence="1">Uncharacterized protein</fullName>
    </submittedName>
</protein>
<dbReference type="EMBL" id="GBXM01014157">
    <property type="protein sequence ID" value="JAH94420.1"/>
    <property type="molecule type" value="Transcribed_RNA"/>
</dbReference>
<reference evidence="1" key="2">
    <citation type="journal article" date="2015" name="Fish Shellfish Immunol.">
        <title>Early steps in the European eel (Anguilla anguilla)-Vibrio vulnificus interaction in the gills: Role of the RtxA13 toxin.</title>
        <authorList>
            <person name="Callol A."/>
            <person name="Pajuelo D."/>
            <person name="Ebbesson L."/>
            <person name="Teles M."/>
            <person name="MacKenzie S."/>
            <person name="Amaro C."/>
        </authorList>
    </citation>
    <scope>NUCLEOTIDE SEQUENCE</scope>
</reference>
<organism evidence="1">
    <name type="scientific">Anguilla anguilla</name>
    <name type="common">European freshwater eel</name>
    <name type="synonym">Muraena anguilla</name>
    <dbReference type="NCBI Taxonomy" id="7936"/>
    <lineage>
        <taxon>Eukaryota</taxon>
        <taxon>Metazoa</taxon>
        <taxon>Chordata</taxon>
        <taxon>Craniata</taxon>
        <taxon>Vertebrata</taxon>
        <taxon>Euteleostomi</taxon>
        <taxon>Actinopterygii</taxon>
        <taxon>Neopterygii</taxon>
        <taxon>Teleostei</taxon>
        <taxon>Anguilliformes</taxon>
        <taxon>Anguillidae</taxon>
        <taxon>Anguilla</taxon>
    </lineage>
</organism>
<dbReference type="AlphaFoldDB" id="A0A0E9WXU7"/>
<sequence length="95" mass="10981">MTSLRSYSRMRARTHTHRHIYILEWNVDMPHGWYGLHIRGLTHLPSLQLTHTLFSFPLQIMLGSGKTAPGIPVDTLGPHIKEYRTIQFTCDNPTN</sequence>